<dbReference type="Proteomes" id="UP001630127">
    <property type="component" value="Unassembled WGS sequence"/>
</dbReference>
<evidence type="ECO:0000313" key="2">
    <source>
        <dbReference type="Proteomes" id="UP001630127"/>
    </source>
</evidence>
<organism evidence="1 2">
    <name type="scientific">Cinchona calisaya</name>
    <dbReference type="NCBI Taxonomy" id="153742"/>
    <lineage>
        <taxon>Eukaryota</taxon>
        <taxon>Viridiplantae</taxon>
        <taxon>Streptophyta</taxon>
        <taxon>Embryophyta</taxon>
        <taxon>Tracheophyta</taxon>
        <taxon>Spermatophyta</taxon>
        <taxon>Magnoliopsida</taxon>
        <taxon>eudicotyledons</taxon>
        <taxon>Gunneridae</taxon>
        <taxon>Pentapetalae</taxon>
        <taxon>asterids</taxon>
        <taxon>lamiids</taxon>
        <taxon>Gentianales</taxon>
        <taxon>Rubiaceae</taxon>
        <taxon>Cinchonoideae</taxon>
        <taxon>Cinchoneae</taxon>
        <taxon>Cinchona</taxon>
    </lineage>
</organism>
<dbReference type="EMBL" id="JBJUIK010000005">
    <property type="protein sequence ID" value="KAL3527731.1"/>
    <property type="molecule type" value="Genomic_DNA"/>
</dbReference>
<protein>
    <submittedName>
        <fullName evidence="1">Uncharacterized protein</fullName>
    </submittedName>
</protein>
<accession>A0ABD3A7I1</accession>
<reference evidence="1 2" key="1">
    <citation type="submission" date="2024-11" db="EMBL/GenBank/DDBJ databases">
        <title>A near-complete genome assembly of Cinchona calisaya.</title>
        <authorList>
            <person name="Lian D.C."/>
            <person name="Zhao X.W."/>
            <person name="Wei L."/>
        </authorList>
    </citation>
    <scope>NUCLEOTIDE SEQUENCE [LARGE SCALE GENOMIC DNA]</scope>
    <source>
        <tissue evidence="1">Nenye</tissue>
    </source>
</reference>
<name>A0ABD3A7I1_9GENT</name>
<keyword evidence="2" id="KW-1185">Reference proteome</keyword>
<gene>
    <name evidence="1" type="ORF">ACH5RR_012387</name>
</gene>
<dbReference type="AlphaFoldDB" id="A0ABD3A7I1"/>
<proteinExistence type="predicted"/>
<comment type="caution">
    <text evidence="1">The sequence shown here is derived from an EMBL/GenBank/DDBJ whole genome shotgun (WGS) entry which is preliminary data.</text>
</comment>
<evidence type="ECO:0000313" key="1">
    <source>
        <dbReference type="EMBL" id="KAL3527731.1"/>
    </source>
</evidence>
<sequence>MSQDPSTHSSQCGIAIGSTTSKRLIVPRDNEFDQQHDCVKTISRIIKSSFNGPYRSCKQIPQGERDLRFREFGYYYYWLPKHEYHVCKVFEHRGSLLLRNKMLMLRKSRKKPG</sequence>